<dbReference type="GO" id="GO:0005737">
    <property type="term" value="C:cytoplasm"/>
    <property type="evidence" value="ECO:0007669"/>
    <property type="project" value="TreeGrafter"/>
</dbReference>
<gene>
    <name evidence="3" type="ORF">DVK44_32130</name>
</gene>
<name>A0A345HY17_9ACTN</name>
<feature type="domain" description="NADP-dependent oxidoreductase" evidence="2">
    <location>
        <begin position="85"/>
        <end position="379"/>
    </location>
</feature>
<evidence type="ECO:0000256" key="1">
    <source>
        <dbReference type="ARBA" id="ARBA00023002"/>
    </source>
</evidence>
<dbReference type="PANTHER" id="PTHR43625:SF77">
    <property type="entry name" value="ALDO-KETO REDUCTASE"/>
    <property type="match status" value="1"/>
</dbReference>
<dbReference type="Pfam" id="PF00248">
    <property type="entry name" value="Aldo_ket_red"/>
    <property type="match status" value="1"/>
</dbReference>
<dbReference type="SUPFAM" id="SSF51430">
    <property type="entry name" value="NAD(P)-linked oxidoreductase"/>
    <property type="match status" value="1"/>
</dbReference>
<dbReference type="EMBL" id="CP031194">
    <property type="protein sequence ID" value="AXG81591.1"/>
    <property type="molecule type" value="Genomic_DNA"/>
</dbReference>
<evidence type="ECO:0000313" key="4">
    <source>
        <dbReference type="Proteomes" id="UP000253868"/>
    </source>
</evidence>
<sequence>MSRMHEQDSTPNGIPATSGRRRFLAGAAGLAATAVAAAPASALTRTPAAPSASAARGAAPARHQVTAAITQTGRRRLGSLKVSSIGLGCQTMPGDLYGPVTSRADMVALIRTAVDQGVTFFDTAEAYGPFESERIVGDALRPVRDKVVIASKFGWDIDPDTGARLGLTSRPDRIRKAVDGMLKRLRTDHIDLLYQHRVDPTVPIEDVADTVKDLIAQGKVLHWGLSEPGPRTVRRAHAVLPLTAIQNEYSTLWRGPEESVLPLCEELGIGFVCWAPLGMGFTTGTMSPYTRFTAEDRRTAMPRNSTENLAANMPLVRLLEEWAVRKGATPAQIDLAWLLAQKPWIVPIPSTTRLCHFLENIGAEEVRFSRAELAELNAAVARVTIHGDRLPPAALAMTGVEAPPR</sequence>
<keyword evidence="4" id="KW-1185">Reference proteome</keyword>
<dbReference type="OrthoDB" id="9768793at2"/>
<accession>A0A345HY17</accession>
<reference evidence="4" key="1">
    <citation type="submission" date="2018-07" db="EMBL/GenBank/DDBJ databases">
        <authorList>
            <person name="Zhao J."/>
        </authorList>
    </citation>
    <scope>NUCLEOTIDE SEQUENCE [LARGE SCALE GENOMIC DNA]</scope>
    <source>
        <strain evidence="4">GSSD-12</strain>
    </source>
</reference>
<dbReference type="InterPro" id="IPR050791">
    <property type="entry name" value="Aldo-Keto_reductase"/>
</dbReference>
<dbReference type="PANTHER" id="PTHR43625">
    <property type="entry name" value="AFLATOXIN B1 ALDEHYDE REDUCTASE"/>
    <property type="match status" value="1"/>
</dbReference>
<keyword evidence="1" id="KW-0560">Oxidoreductase</keyword>
<dbReference type="InterPro" id="IPR023210">
    <property type="entry name" value="NADP_OxRdtase_dom"/>
</dbReference>
<evidence type="ECO:0000259" key="2">
    <source>
        <dbReference type="Pfam" id="PF00248"/>
    </source>
</evidence>
<dbReference type="AlphaFoldDB" id="A0A345HY17"/>
<dbReference type="KEGG" id="spad:DVK44_32130"/>
<dbReference type="Gene3D" id="3.20.20.100">
    <property type="entry name" value="NADP-dependent oxidoreductase domain"/>
    <property type="match status" value="1"/>
</dbReference>
<protein>
    <submittedName>
        <fullName evidence="3">Aldo/keto reductase</fullName>
    </submittedName>
</protein>
<dbReference type="Proteomes" id="UP000253868">
    <property type="component" value="Chromosome"/>
</dbReference>
<evidence type="ECO:0000313" key="3">
    <source>
        <dbReference type="EMBL" id="AXG81591.1"/>
    </source>
</evidence>
<proteinExistence type="predicted"/>
<dbReference type="GO" id="GO:0016491">
    <property type="term" value="F:oxidoreductase activity"/>
    <property type="evidence" value="ECO:0007669"/>
    <property type="project" value="UniProtKB-KW"/>
</dbReference>
<dbReference type="InterPro" id="IPR006311">
    <property type="entry name" value="TAT_signal"/>
</dbReference>
<dbReference type="CDD" id="cd19078">
    <property type="entry name" value="AKR_AKR13C1_2"/>
    <property type="match status" value="1"/>
</dbReference>
<dbReference type="InterPro" id="IPR036812">
    <property type="entry name" value="NAD(P)_OxRdtase_dom_sf"/>
</dbReference>
<organism evidence="3 4">
    <name type="scientific">Streptomyces paludis</name>
    <dbReference type="NCBI Taxonomy" id="2282738"/>
    <lineage>
        <taxon>Bacteria</taxon>
        <taxon>Bacillati</taxon>
        <taxon>Actinomycetota</taxon>
        <taxon>Actinomycetes</taxon>
        <taxon>Kitasatosporales</taxon>
        <taxon>Streptomycetaceae</taxon>
        <taxon>Streptomyces</taxon>
    </lineage>
</organism>
<dbReference type="PROSITE" id="PS51318">
    <property type="entry name" value="TAT"/>
    <property type="match status" value="1"/>
</dbReference>